<dbReference type="InterPro" id="IPR023090">
    <property type="entry name" value="UPF0702_alpha/beta_dom_sf"/>
</dbReference>
<dbReference type="STRING" id="62928.azo1811"/>
<dbReference type="eggNOG" id="COG2323">
    <property type="taxonomic scope" value="Bacteria"/>
</dbReference>
<dbReference type="KEGG" id="azo:azo1811"/>
<evidence type="ECO:0000313" key="11">
    <source>
        <dbReference type="Proteomes" id="UP000002588"/>
    </source>
</evidence>
<dbReference type="RefSeq" id="WP_011765544.1">
    <property type="nucleotide sequence ID" value="NC_008702.1"/>
</dbReference>
<sequence length="178" mass="20252">MSIDWYEMFAFSLNPLELMIRGTAIYWFLLFVFRTFLQRDMGAVGVADVLVLVLVADAAQNAMAGEYRSIGDGIVLVSTILGWNVLFDYLAFRSPRLRKLLQPPVLRLVHEGRLLPRNLRREYLTVDELMAKLREHGITDLADVHAAFMESDGNITVIKKEQDTETAPGSGGYRDRMR</sequence>
<evidence type="ECO:0000256" key="7">
    <source>
        <dbReference type="SAM" id="MobiDB-lite"/>
    </source>
</evidence>
<dbReference type="AlphaFoldDB" id="A1K6H3"/>
<protein>
    <submittedName>
        <fullName evidence="10">Conserved hypothetical membrane protein</fullName>
    </submittedName>
</protein>
<feature type="transmembrane region" description="Helical" evidence="8">
    <location>
        <begin position="44"/>
        <end position="62"/>
    </location>
</feature>
<evidence type="ECO:0000256" key="2">
    <source>
        <dbReference type="ARBA" id="ARBA00006448"/>
    </source>
</evidence>
<keyword evidence="6 8" id="KW-0472">Membrane</keyword>
<dbReference type="Proteomes" id="UP000002588">
    <property type="component" value="Chromosome"/>
</dbReference>
<evidence type="ECO:0000256" key="3">
    <source>
        <dbReference type="ARBA" id="ARBA00022475"/>
    </source>
</evidence>
<dbReference type="InterPro" id="IPR007353">
    <property type="entry name" value="DUF421"/>
</dbReference>
<evidence type="ECO:0000256" key="4">
    <source>
        <dbReference type="ARBA" id="ARBA00022692"/>
    </source>
</evidence>
<dbReference type="PANTHER" id="PTHR34582:SF6">
    <property type="entry name" value="UPF0702 TRANSMEMBRANE PROTEIN YCAP"/>
    <property type="match status" value="1"/>
</dbReference>
<dbReference type="PANTHER" id="PTHR34582">
    <property type="entry name" value="UPF0702 TRANSMEMBRANE PROTEIN YCAP"/>
    <property type="match status" value="1"/>
</dbReference>
<comment type="subcellular location">
    <subcellularLocation>
        <location evidence="1">Cell membrane</location>
        <topology evidence="1">Multi-pass membrane protein</topology>
    </subcellularLocation>
</comment>
<keyword evidence="11" id="KW-1185">Reference proteome</keyword>
<accession>A1K6H3</accession>
<feature type="transmembrane region" description="Helical" evidence="8">
    <location>
        <begin position="74"/>
        <end position="92"/>
    </location>
</feature>
<evidence type="ECO:0000259" key="9">
    <source>
        <dbReference type="Pfam" id="PF04239"/>
    </source>
</evidence>
<evidence type="ECO:0000256" key="6">
    <source>
        <dbReference type="ARBA" id="ARBA00023136"/>
    </source>
</evidence>
<evidence type="ECO:0000256" key="8">
    <source>
        <dbReference type="SAM" id="Phobius"/>
    </source>
</evidence>
<dbReference type="GO" id="GO:0005886">
    <property type="term" value="C:plasma membrane"/>
    <property type="evidence" value="ECO:0007669"/>
    <property type="project" value="UniProtKB-SubCell"/>
</dbReference>
<feature type="transmembrane region" description="Helical" evidence="8">
    <location>
        <begin position="18"/>
        <end position="37"/>
    </location>
</feature>
<keyword evidence="4 8" id="KW-0812">Transmembrane</keyword>
<proteinExistence type="inferred from homology"/>
<name>A1K6H3_AZOSB</name>
<dbReference type="Gene3D" id="3.30.240.20">
    <property type="entry name" value="bsu07140 like domains"/>
    <property type="match status" value="1"/>
</dbReference>
<dbReference type="EMBL" id="AM406670">
    <property type="protein sequence ID" value="CAL94428.1"/>
    <property type="molecule type" value="Genomic_DNA"/>
</dbReference>
<dbReference type="Pfam" id="PF04239">
    <property type="entry name" value="DUF421"/>
    <property type="match status" value="1"/>
</dbReference>
<evidence type="ECO:0000256" key="5">
    <source>
        <dbReference type="ARBA" id="ARBA00022989"/>
    </source>
</evidence>
<organism evidence="10 11">
    <name type="scientific">Azoarcus sp. (strain BH72)</name>
    <dbReference type="NCBI Taxonomy" id="418699"/>
    <lineage>
        <taxon>Bacteria</taxon>
        <taxon>Pseudomonadati</taxon>
        <taxon>Pseudomonadota</taxon>
        <taxon>Betaproteobacteria</taxon>
        <taxon>Rhodocyclales</taxon>
        <taxon>Zoogloeaceae</taxon>
        <taxon>Azoarcus</taxon>
    </lineage>
</organism>
<dbReference type="HOGENOM" id="CLU_077149_3_2_4"/>
<feature type="region of interest" description="Disordered" evidence="7">
    <location>
        <begin position="159"/>
        <end position="178"/>
    </location>
</feature>
<evidence type="ECO:0000256" key="1">
    <source>
        <dbReference type="ARBA" id="ARBA00004651"/>
    </source>
</evidence>
<comment type="similarity">
    <text evidence="2">Belongs to the UPF0702 family.</text>
</comment>
<evidence type="ECO:0000313" key="10">
    <source>
        <dbReference type="EMBL" id="CAL94428.1"/>
    </source>
</evidence>
<gene>
    <name evidence="10" type="ordered locus">azo1811</name>
</gene>
<keyword evidence="5 8" id="KW-1133">Transmembrane helix</keyword>
<keyword evidence="3" id="KW-1003">Cell membrane</keyword>
<feature type="domain" description="YetF C-terminal" evidence="9">
    <location>
        <begin position="94"/>
        <end position="163"/>
    </location>
</feature>
<reference evidence="10 11" key="1">
    <citation type="journal article" date="2006" name="Nat. Biotechnol.">
        <title>Complete genome of the mutualistic, N2-fixing grass endophyte Azoarcus sp. strain BH72.</title>
        <authorList>
            <person name="Krause A."/>
            <person name="Ramakumar A."/>
            <person name="Bartels D."/>
            <person name="Battistoni F."/>
            <person name="Bekel T."/>
            <person name="Boch J."/>
            <person name="Boehm M."/>
            <person name="Friedrich F."/>
            <person name="Hurek T."/>
            <person name="Krause L."/>
            <person name="Linke B."/>
            <person name="McHardy A.C."/>
            <person name="Sarkar A."/>
            <person name="Schneiker S."/>
            <person name="Syed A.A."/>
            <person name="Thauer R."/>
            <person name="Vorhoelter F.-J."/>
            <person name="Weidner S."/>
            <person name="Puehler A."/>
            <person name="Reinhold-Hurek B."/>
            <person name="Kaiser O."/>
            <person name="Goesmann A."/>
        </authorList>
    </citation>
    <scope>NUCLEOTIDE SEQUENCE [LARGE SCALE GENOMIC DNA]</scope>
    <source>
        <strain evidence="10 11">BH72</strain>
    </source>
</reference>